<dbReference type="Proteomes" id="UP000192727">
    <property type="component" value="Chromosome"/>
</dbReference>
<accession>A0A1V0UYA3</accession>
<dbReference type="InterPro" id="IPR022742">
    <property type="entry name" value="Hydrolase_4"/>
</dbReference>
<dbReference type="InterPro" id="IPR051044">
    <property type="entry name" value="MAG_DAG_Lipase"/>
</dbReference>
<dbReference type="GeneID" id="64219075"/>
<name>A0A1V0UYA3_9BACL</name>
<organism evidence="1 2">
    <name type="scientific">Paenibacillus larvae subsp. pulvifaciens</name>
    <dbReference type="NCBI Taxonomy" id="1477"/>
    <lineage>
        <taxon>Bacteria</taxon>
        <taxon>Bacillati</taxon>
        <taxon>Bacillota</taxon>
        <taxon>Bacilli</taxon>
        <taxon>Bacillales</taxon>
        <taxon>Paenibacillaceae</taxon>
        <taxon>Paenibacillus</taxon>
    </lineage>
</organism>
<dbReference type="Pfam" id="PF12146">
    <property type="entry name" value="Hydrolase_4"/>
    <property type="match status" value="1"/>
</dbReference>
<gene>
    <name evidence="1" type="ORF">B7C51_23855</name>
</gene>
<dbReference type="PRINTS" id="PR00111">
    <property type="entry name" value="ABHYDROLASE"/>
</dbReference>
<reference evidence="1 2" key="1">
    <citation type="submission" date="2017-03" db="EMBL/GenBank/DDBJ databases">
        <title>Paenibacillus larvae genome sequencing.</title>
        <authorList>
            <person name="Dingman D.W."/>
        </authorList>
    </citation>
    <scope>NUCLEOTIDE SEQUENCE [LARGE SCALE GENOMIC DNA]</scope>
    <source>
        <strain evidence="1 2">SAG 10367</strain>
    </source>
</reference>
<dbReference type="Gene3D" id="3.40.50.1820">
    <property type="entry name" value="alpha/beta hydrolase"/>
    <property type="match status" value="1"/>
</dbReference>
<evidence type="ECO:0000313" key="2">
    <source>
        <dbReference type="Proteomes" id="UP000192727"/>
    </source>
</evidence>
<dbReference type="RefSeq" id="WP_024094080.1">
    <property type="nucleotide sequence ID" value="NZ_CP019794.1"/>
</dbReference>
<proteinExistence type="predicted"/>
<dbReference type="InterPro" id="IPR000073">
    <property type="entry name" value="AB_hydrolase_1"/>
</dbReference>
<dbReference type="EMBL" id="CP020557">
    <property type="protein sequence ID" value="ARF70225.1"/>
    <property type="molecule type" value="Genomic_DNA"/>
</dbReference>
<dbReference type="PANTHER" id="PTHR11614">
    <property type="entry name" value="PHOSPHOLIPASE-RELATED"/>
    <property type="match status" value="1"/>
</dbReference>
<evidence type="ECO:0000313" key="1">
    <source>
        <dbReference type="EMBL" id="ARF70225.1"/>
    </source>
</evidence>
<dbReference type="AlphaFoldDB" id="A0A1V0UYA3"/>
<sequence length="290" mass="33806">MDKDCNISTYYLKKEHDFKLNFRSWFPKNPHGLLIFIHGAGEDSSRYFDIGIQSSKRQFAFVAPDLRGFGQSDGQPGHIHHFHTYLDDLDQLIHYFEKQVPKIPIYLFGHSLGGLIIIRYVQHFTMTIDRLAGVILSSPALGIHTRIPYFFRKCAQLLSRLTPNLPLELIRWNESLKKLRWLRAYLPSWTSELLSDPSTTIQYTPRWITELLRHEARALTEVNQFHIPTLCLYGLRDSVADSKHIELFMKAIPATDKHSIFFEDGGHCPLNEHRKDETIECIFQWLGSRL</sequence>
<dbReference type="InterPro" id="IPR029058">
    <property type="entry name" value="AB_hydrolase_fold"/>
</dbReference>
<dbReference type="SUPFAM" id="SSF53474">
    <property type="entry name" value="alpha/beta-Hydrolases"/>
    <property type="match status" value="1"/>
</dbReference>
<protein>
    <submittedName>
        <fullName evidence="1">Uncharacterized protein</fullName>
    </submittedName>
</protein>